<keyword evidence="5 10" id="KW-0547">Nucleotide-binding</keyword>
<dbReference type="InterPro" id="IPR036412">
    <property type="entry name" value="HAD-like_sf"/>
</dbReference>
<feature type="compositionally biased region" description="Polar residues" evidence="11">
    <location>
        <begin position="607"/>
        <end position="616"/>
    </location>
</feature>
<dbReference type="InterPro" id="IPR044492">
    <property type="entry name" value="P_typ_ATPase_HD_dom"/>
</dbReference>
<evidence type="ECO:0000256" key="7">
    <source>
        <dbReference type="ARBA" id="ARBA00022967"/>
    </source>
</evidence>
<dbReference type="InterPro" id="IPR023298">
    <property type="entry name" value="ATPase_P-typ_TM_dom_sf"/>
</dbReference>
<dbReference type="GO" id="GO:0016887">
    <property type="term" value="F:ATP hydrolysis activity"/>
    <property type="evidence" value="ECO:0007669"/>
    <property type="project" value="InterPro"/>
</dbReference>
<dbReference type="NCBIfam" id="TIGR01525">
    <property type="entry name" value="ATPase-IB_hvy"/>
    <property type="match status" value="1"/>
</dbReference>
<proteinExistence type="inferred from homology"/>
<dbReference type="Proteomes" id="UP000451354">
    <property type="component" value="Chromosome"/>
</dbReference>
<dbReference type="AlphaFoldDB" id="A0A6M5UL62"/>
<evidence type="ECO:0000256" key="1">
    <source>
        <dbReference type="ARBA" id="ARBA00004651"/>
    </source>
</evidence>
<dbReference type="PANTHER" id="PTHR43520:SF8">
    <property type="entry name" value="P-TYPE CU(+) TRANSPORTER"/>
    <property type="match status" value="1"/>
</dbReference>
<dbReference type="NCBIfam" id="TIGR01494">
    <property type="entry name" value="ATPase_P-type"/>
    <property type="match status" value="2"/>
</dbReference>
<feature type="compositionally biased region" description="Polar residues" evidence="11">
    <location>
        <begin position="134"/>
        <end position="160"/>
    </location>
</feature>
<evidence type="ECO:0000313" key="13">
    <source>
        <dbReference type="EMBL" id="QJW38123.1"/>
    </source>
</evidence>
<gene>
    <name evidence="13" type="ORF">FIC82_000550</name>
</gene>
<dbReference type="InterPro" id="IPR008250">
    <property type="entry name" value="ATPase_P-typ_transduc_dom_A_sf"/>
</dbReference>
<feature type="transmembrane region" description="Helical" evidence="10">
    <location>
        <begin position="275"/>
        <end position="293"/>
    </location>
</feature>
<dbReference type="InterPro" id="IPR036163">
    <property type="entry name" value="HMA_dom_sf"/>
</dbReference>
<feature type="transmembrane region" description="Helical" evidence="10">
    <location>
        <begin position="440"/>
        <end position="462"/>
    </location>
</feature>
<dbReference type="InterPro" id="IPR027256">
    <property type="entry name" value="P-typ_ATPase_IB"/>
</dbReference>
<evidence type="ECO:0000256" key="4">
    <source>
        <dbReference type="ARBA" id="ARBA00022723"/>
    </source>
</evidence>
<evidence type="ECO:0000256" key="9">
    <source>
        <dbReference type="ARBA" id="ARBA00023136"/>
    </source>
</evidence>
<name>A0A6M5UL62_9MICO</name>
<feature type="transmembrane region" description="Helical" evidence="10">
    <location>
        <begin position="885"/>
        <end position="903"/>
    </location>
</feature>
<feature type="domain" description="HMA" evidence="12">
    <location>
        <begin position="1"/>
        <end position="56"/>
    </location>
</feature>
<evidence type="ECO:0000256" key="3">
    <source>
        <dbReference type="ARBA" id="ARBA00022692"/>
    </source>
</evidence>
<dbReference type="Gene3D" id="3.40.50.1000">
    <property type="entry name" value="HAD superfamily/HAD-like"/>
    <property type="match status" value="1"/>
</dbReference>
<dbReference type="PROSITE" id="PS50846">
    <property type="entry name" value="HMA_2"/>
    <property type="match status" value="1"/>
</dbReference>
<dbReference type="InterPro" id="IPR023299">
    <property type="entry name" value="ATPase_P-typ_cyto_dom_N"/>
</dbReference>
<dbReference type="SUPFAM" id="SSF56784">
    <property type="entry name" value="HAD-like"/>
    <property type="match status" value="1"/>
</dbReference>
<dbReference type="CDD" id="cd00371">
    <property type="entry name" value="HMA"/>
    <property type="match status" value="1"/>
</dbReference>
<feature type="region of interest" description="Disordered" evidence="11">
    <location>
        <begin position="603"/>
        <end position="632"/>
    </location>
</feature>
<dbReference type="Pfam" id="PF00122">
    <property type="entry name" value="E1-E2_ATPase"/>
    <property type="match status" value="1"/>
</dbReference>
<dbReference type="GO" id="GO:0005524">
    <property type="term" value="F:ATP binding"/>
    <property type="evidence" value="ECO:0007669"/>
    <property type="project" value="UniProtKB-UniRule"/>
</dbReference>
<dbReference type="InterPro" id="IPR018303">
    <property type="entry name" value="ATPase_P-typ_P_site"/>
</dbReference>
<feature type="compositionally biased region" description="Polar residues" evidence="11">
    <location>
        <begin position="64"/>
        <end position="83"/>
    </location>
</feature>
<dbReference type="FunFam" id="2.70.150.10:FF:000002">
    <property type="entry name" value="Copper-transporting ATPase 1, putative"/>
    <property type="match status" value="1"/>
</dbReference>
<dbReference type="InterPro" id="IPR059000">
    <property type="entry name" value="ATPase_P-type_domA"/>
</dbReference>
<evidence type="ECO:0000313" key="14">
    <source>
        <dbReference type="Proteomes" id="UP000451354"/>
    </source>
</evidence>
<dbReference type="GO" id="GO:0043682">
    <property type="term" value="F:P-type divalent copper transporter activity"/>
    <property type="evidence" value="ECO:0007669"/>
    <property type="project" value="TreeGrafter"/>
</dbReference>
<organism evidence="13 14">
    <name type="scientific">Cellulosimicrobium protaetiae</name>
    <dbReference type="NCBI Taxonomy" id="2587808"/>
    <lineage>
        <taxon>Bacteria</taxon>
        <taxon>Bacillati</taxon>
        <taxon>Actinomycetota</taxon>
        <taxon>Actinomycetes</taxon>
        <taxon>Micrococcales</taxon>
        <taxon>Promicromonosporaceae</taxon>
        <taxon>Cellulosimicrobium</taxon>
    </lineage>
</organism>
<feature type="compositionally biased region" description="Low complexity" evidence="11">
    <location>
        <begin position="118"/>
        <end position="133"/>
    </location>
</feature>
<keyword evidence="9 10" id="KW-0472">Membrane</keyword>
<dbReference type="InterPro" id="IPR001757">
    <property type="entry name" value="P_typ_ATPase"/>
</dbReference>
<evidence type="ECO:0000256" key="2">
    <source>
        <dbReference type="ARBA" id="ARBA00006024"/>
    </source>
</evidence>
<evidence type="ECO:0000256" key="10">
    <source>
        <dbReference type="RuleBase" id="RU362081"/>
    </source>
</evidence>
<dbReference type="KEGG" id="cprt:FIC82_000550"/>
<evidence type="ECO:0000259" key="12">
    <source>
        <dbReference type="PROSITE" id="PS50846"/>
    </source>
</evidence>
<keyword evidence="8 10" id="KW-1133">Transmembrane helix</keyword>
<comment type="subcellular location">
    <subcellularLocation>
        <location evidence="1">Cell membrane</location>
        <topology evidence="1">Multi-pass membrane protein</topology>
    </subcellularLocation>
</comment>
<dbReference type="SFLD" id="SFLDG00002">
    <property type="entry name" value="C1.7:_P-type_atpase_like"/>
    <property type="match status" value="1"/>
</dbReference>
<evidence type="ECO:0000256" key="8">
    <source>
        <dbReference type="ARBA" id="ARBA00022989"/>
    </source>
</evidence>
<keyword evidence="7" id="KW-1278">Translocase</keyword>
<feature type="transmembrane region" description="Helical" evidence="10">
    <location>
        <begin position="468"/>
        <end position="495"/>
    </location>
</feature>
<keyword evidence="14" id="KW-1185">Reference proteome</keyword>
<dbReference type="InterPro" id="IPR023214">
    <property type="entry name" value="HAD_sf"/>
</dbReference>
<reference evidence="14" key="1">
    <citation type="journal article" date="2022" name="Int. J. Syst. Evol. Microbiol.">
        <title>Cellulosimicrobium protaetiae sp. nov., isolated from the gut of the larva of Protaetia brevitarsis seulensis.</title>
        <authorList>
            <person name="Le Han H."/>
            <person name="Nguyen T.T.H."/>
            <person name="Li Z."/>
            <person name="Shin N.R."/>
            <person name="Kim S.G."/>
        </authorList>
    </citation>
    <scope>NUCLEOTIDE SEQUENCE [LARGE SCALE GENOMIC DNA]</scope>
    <source>
        <strain evidence="14">BI34</strain>
    </source>
</reference>
<dbReference type="Gene3D" id="3.30.70.100">
    <property type="match status" value="1"/>
</dbReference>
<dbReference type="PROSITE" id="PS01229">
    <property type="entry name" value="COF_2"/>
    <property type="match status" value="1"/>
</dbReference>
<evidence type="ECO:0000256" key="5">
    <source>
        <dbReference type="ARBA" id="ARBA00022741"/>
    </source>
</evidence>
<protein>
    <submittedName>
        <fullName evidence="13">Copper-translocating P-type ATPase</fullName>
    </submittedName>
</protein>
<dbReference type="SUPFAM" id="SSF81653">
    <property type="entry name" value="Calcium ATPase, transduction domain A"/>
    <property type="match status" value="1"/>
</dbReference>
<dbReference type="SUPFAM" id="SSF81665">
    <property type="entry name" value="Calcium ATPase, transmembrane domain M"/>
    <property type="match status" value="1"/>
</dbReference>
<feature type="region of interest" description="Disordered" evidence="11">
    <location>
        <begin position="56"/>
        <end position="160"/>
    </location>
</feature>
<dbReference type="GO" id="GO:0005886">
    <property type="term" value="C:plasma membrane"/>
    <property type="evidence" value="ECO:0007669"/>
    <property type="project" value="UniProtKB-SubCell"/>
</dbReference>
<dbReference type="InterPro" id="IPR006121">
    <property type="entry name" value="HMA_dom"/>
</dbReference>
<dbReference type="GO" id="GO:0005507">
    <property type="term" value="F:copper ion binding"/>
    <property type="evidence" value="ECO:0007669"/>
    <property type="project" value="TreeGrafter"/>
</dbReference>
<dbReference type="CDD" id="cd02094">
    <property type="entry name" value="P-type_ATPase_Cu-like"/>
    <property type="match status" value="1"/>
</dbReference>
<dbReference type="GO" id="GO:0055070">
    <property type="term" value="P:copper ion homeostasis"/>
    <property type="evidence" value="ECO:0007669"/>
    <property type="project" value="TreeGrafter"/>
</dbReference>
<dbReference type="PRINTS" id="PR00120">
    <property type="entry name" value="HATPASE"/>
</dbReference>
<dbReference type="EMBL" id="CP052757">
    <property type="protein sequence ID" value="QJW38123.1"/>
    <property type="molecule type" value="Genomic_DNA"/>
</dbReference>
<sequence>MTCASCVARVEKRLNRVDGVTATVNLPLESAHVVLASDVADADLVAAVEKAGYTAHVTTRRTPNHGSPSADQGSTSVNHGSTSADGGETAAEAVGAASDAEGVEAALETPRPNDHGDGAASPSTDAAPAAGPDQRSTSRNQSSLSRNRGSLSPDRGSTSTDRGAVLLQRLRVAAVLTVPVVALSMIPALQFAGWQWVVAALALPVVTWAAWPFHTAAFRAARHGASTMDTLVSLGVVAATLWSLWALLLGGAGEIGMQMQPTLIPSRDHMGPPELYFEVAAVVTTFLLAGRYAEHRSKRRAGDALRSLLELGAKDAERVALRPDGSPLTGPDGARVTERVPVAELAVGDVFVVRPGEKVATDGVVLEGSSAVDTSLLTGEPVPVDVGPGDDVTGATVNAAGALLVRATRVGEETTLAQIGRLVTQAQTGKAPVQRLADRISAVFVPIVLVLAVATLVGWLLAGAGTQFAFTAAVAVLIIACPCALGLATPTALLVGTGRGAQLGVLIKGPEILESTRRVDTVVLDKTGTVTQGAMAVEAVVTPSGRVPLDDLSADGRAPARRGADRSGQEVEDARDALRHAGAVEALSEHPIARAITAAARELATPRTASAPSGSDTGDAASTVPPRTVGAGTGVGADGVAIGSLQTFDFRSAPGGGVEAVVRTAHSGLSLADGGGLTARRVLVGQPSWLAREGVASDPALDEAFGAAEATGASAVVVAWDGRARGVLVLRDPVKPTSAEAVQELKDLGLRPYLLTGDGEGAAREAARAVGIAEADVVARVLPDQKVDVVARLQREGRVVAMVGDGVNDAAALATADLGLAMGTGTDVAIEASDLTLVRGDLRSAATAIRLSRRTLRIVKQNLFWAFAYNVAAIPLAAAGLLNPMIAGAAMAASSVLVVGNSLRLRRAA</sequence>
<feature type="transmembrane region" description="Helical" evidence="10">
    <location>
        <begin position="172"/>
        <end position="190"/>
    </location>
</feature>
<dbReference type="SUPFAM" id="SSF55008">
    <property type="entry name" value="HMA, heavy metal-associated domain"/>
    <property type="match status" value="1"/>
</dbReference>
<keyword evidence="10" id="KW-1003">Cell membrane</keyword>
<evidence type="ECO:0000256" key="11">
    <source>
        <dbReference type="SAM" id="MobiDB-lite"/>
    </source>
</evidence>
<keyword evidence="3 10" id="KW-0812">Transmembrane</keyword>
<dbReference type="SFLD" id="SFLDS00003">
    <property type="entry name" value="Haloacid_Dehalogenase"/>
    <property type="match status" value="1"/>
</dbReference>
<dbReference type="PROSITE" id="PS00154">
    <property type="entry name" value="ATPASE_E1_E2"/>
    <property type="match status" value="1"/>
</dbReference>
<dbReference type="Gene3D" id="3.40.1110.10">
    <property type="entry name" value="Calcium-transporting ATPase, cytoplasmic domain N"/>
    <property type="match status" value="1"/>
</dbReference>
<feature type="region of interest" description="Disordered" evidence="11">
    <location>
        <begin position="548"/>
        <end position="575"/>
    </location>
</feature>
<keyword evidence="6 10" id="KW-0067">ATP-binding</keyword>
<dbReference type="SUPFAM" id="SSF81660">
    <property type="entry name" value="Metal cation-transporting ATPase, ATP-binding domain N"/>
    <property type="match status" value="1"/>
</dbReference>
<dbReference type="PANTHER" id="PTHR43520">
    <property type="entry name" value="ATP7, ISOFORM B"/>
    <property type="match status" value="1"/>
</dbReference>
<feature type="transmembrane region" description="Helical" evidence="10">
    <location>
        <begin position="196"/>
        <end position="218"/>
    </location>
</feature>
<dbReference type="PRINTS" id="PR00119">
    <property type="entry name" value="CATATPASE"/>
</dbReference>
<dbReference type="SFLD" id="SFLDF00027">
    <property type="entry name" value="p-type_atpase"/>
    <property type="match status" value="1"/>
</dbReference>
<feature type="compositionally biased region" description="Low complexity" evidence="11">
    <location>
        <begin position="84"/>
        <end position="106"/>
    </location>
</feature>
<dbReference type="OrthoDB" id="7059309at2"/>
<evidence type="ECO:0000256" key="6">
    <source>
        <dbReference type="ARBA" id="ARBA00022840"/>
    </source>
</evidence>
<keyword evidence="4 10" id="KW-0479">Metal-binding</keyword>
<dbReference type="Pfam" id="PF00702">
    <property type="entry name" value="Hydrolase"/>
    <property type="match status" value="1"/>
</dbReference>
<feature type="compositionally biased region" description="Basic and acidic residues" evidence="11">
    <location>
        <begin position="562"/>
        <end position="575"/>
    </location>
</feature>
<feature type="transmembrane region" description="Helical" evidence="10">
    <location>
        <begin position="862"/>
        <end position="879"/>
    </location>
</feature>
<dbReference type="Gene3D" id="2.70.150.10">
    <property type="entry name" value="Calcium-transporting ATPase, cytoplasmic transduction domain A"/>
    <property type="match status" value="1"/>
</dbReference>
<comment type="similarity">
    <text evidence="2 10">Belongs to the cation transport ATPase (P-type) (TC 3.A.3) family. Type IB subfamily.</text>
</comment>
<accession>A0A6M5UL62</accession>
<feature type="transmembrane region" description="Helical" evidence="10">
    <location>
        <begin position="230"/>
        <end position="255"/>
    </location>
</feature>
<dbReference type="Pfam" id="PF00403">
    <property type="entry name" value="HMA"/>
    <property type="match status" value="1"/>
</dbReference>